<accession>A0AAV8EV20</accession>
<dbReference type="InterPro" id="IPR050942">
    <property type="entry name" value="F-box_BR-signaling"/>
</dbReference>
<dbReference type="InterPro" id="IPR001810">
    <property type="entry name" value="F-box_dom"/>
</dbReference>
<evidence type="ECO:0000259" key="1">
    <source>
        <dbReference type="Pfam" id="PF00646"/>
    </source>
</evidence>
<dbReference type="PANTHER" id="PTHR44259:SF93">
    <property type="entry name" value="PROTEIN, PUTATIVE (DUF295)-RELATED"/>
    <property type="match status" value="1"/>
</dbReference>
<dbReference type="PANTHER" id="PTHR44259">
    <property type="entry name" value="OS07G0183000 PROTEIN-RELATED"/>
    <property type="match status" value="1"/>
</dbReference>
<organism evidence="3 4">
    <name type="scientific">Rhynchospora pubera</name>
    <dbReference type="NCBI Taxonomy" id="906938"/>
    <lineage>
        <taxon>Eukaryota</taxon>
        <taxon>Viridiplantae</taxon>
        <taxon>Streptophyta</taxon>
        <taxon>Embryophyta</taxon>
        <taxon>Tracheophyta</taxon>
        <taxon>Spermatophyta</taxon>
        <taxon>Magnoliopsida</taxon>
        <taxon>Liliopsida</taxon>
        <taxon>Poales</taxon>
        <taxon>Cyperaceae</taxon>
        <taxon>Cyperoideae</taxon>
        <taxon>Rhynchosporeae</taxon>
        <taxon>Rhynchospora</taxon>
    </lineage>
</organism>
<dbReference type="Pfam" id="PF00646">
    <property type="entry name" value="F-box"/>
    <property type="match status" value="1"/>
</dbReference>
<dbReference type="AlphaFoldDB" id="A0AAV8EV20"/>
<gene>
    <name evidence="3" type="ORF">LUZ62_036456</name>
</gene>
<keyword evidence="4" id="KW-1185">Reference proteome</keyword>
<evidence type="ECO:0000313" key="3">
    <source>
        <dbReference type="EMBL" id="KAJ4785210.1"/>
    </source>
</evidence>
<comment type="caution">
    <text evidence="3">The sequence shown here is derived from an EMBL/GenBank/DDBJ whole genome shotgun (WGS) entry which is preliminary data.</text>
</comment>
<dbReference type="InterPro" id="IPR036047">
    <property type="entry name" value="F-box-like_dom_sf"/>
</dbReference>
<dbReference type="Gene3D" id="1.20.1280.50">
    <property type="match status" value="1"/>
</dbReference>
<dbReference type="InterPro" id="IPR005174">
    <property type="entry name" value="KIB1-4_b-propeller"/>
</dbReference>
<evidence type="ECO:0000313" key="4">
    <source>
        <dbReference type="Proteomes" id="UP001140206"/>
    </source>
</evidence>
<dbReference type="EMBL" id="JAMFTS010000002">
    <property type="protein sequence ID" value="KAJ4785210.1"/>
    <property type="molecule type" value="Genomic_DNA"/>
</dbReference>
<reference evidence="3" key="1">
    <citation type="submission" date="2022-08" db="EMBL/GenBank/DDBJ databases">
        <authorList>
            <person name="Marques A."/>
        </authorList>
    </citation>
    <scope>NUCLEOTIDE SEQUENCE</scope>
    <source>
        <strain evidence="3">RhyPub2mFocal</strain>
        <tissue evidence="3">Leaves</tissue>
    </source>
</reference>
<protein>
    <submittedName>
        <fullName evidence="3">F-box protein SKIP23</fullName>
    </submittedName>
</protein>
<name>A0AAV8EV20_9POAL</name>
<dbReference type="Proteomes" id="UP001140206">
    <property type="component" value="Chromosome 2"/>
</dbReference>
<proteinExistence type="predicted"/>
<feature type="domain" description="KIB1-4 beta-propeller" evidence="2">
    <location>
        <begin position="92"/>
        <end position="357"/>
    </location>
</feature>
<dbReference type="SUPFAM" id="SSF81383">
    <property type="entry name" value="F-box domain"/>
    <property type="match status" value="1"/>
</dbReference>
<sequence>MKFGDQFRREDFFDNSKLVESDNEKNHMANWSNLSCDAIEHIMGFLSLPDRHRFSAVCQNWRRVAKYNSCSPVEQLPWLMMREDASIKKRKFYSLTEKRHYYIDIPELQNTRWIGSSFGWLFIVDRKFIPQLFNPFTRECFELPMFPRFEEEMRHEGLVKAILSHDPSKTHDFTVLLLYYINNITRMAFWRPGENTWRCVPCNDYVSDAIFFRGNFYLACTEHLFVLSNVEANLIMKQVMPIFIACVKYLVDFMGELLLVGRHLKIVGDPFAMNIRDDKRLHIVTARFVVHKLNLEGRKHSECKDLDDGTIFLGIGCPLVVNSQLFPGCKRNSIYFTDLVLKLFPEPYGCDDLGVYDFTRDIIEPYYPPGIFHPIAEPPIWLTPNASKSAYGHSSNKNINKR</sequence>
<evidence type="ECO:0000259" key="2">
    <source>
        <dbReference type="Pfam" id="PF03478"/>
    </source>
</evidence>
<dbReference type="Pfam" id="PF03478">
    <property type="entry name" value="Beta-prop_KIB1-4"/>
    <property type="match status" value="1"/>
</dbReference>
<feature type="domain" description="F-box" evidence="1">
    <location>
        <begin position="31"/>
        <end position="67"/>
    </location>
</feature>